<dbReference type="Gene3D" id="3.30.565.10">
    <property type="entry name" value="Histidine kinase-like ATPase, C-terminal domain"/>
    <property type="match status" value="1"/>
</dbReference>
<gene>
    <name evidence="2" type="ORF">RUM4293_00406</name>
</gene>
<dbReference type="Proteomes" id="UP000050786">
    <property type="component" value="Unassembled WGS sequence"/>
</dbReference>
<dbReference type="Gene3D" id="1.10.287.130">
    <property type="match status" value="1"/>
</dbReference>
<accession>A0A0P1E118</accession>
<dbReference type="AlphaFoldDB" id="A0A0P1E118"/>
<reference evidence="3" key="1">
    <citation type="submission" date="2015-09" db="EMBL/GenBank/DDBJ databases">
        <authorList>
            <person name="Rodrigo-Torres L."/>
            <person name="Arahal D.R."/>
        </authorList>
    </citation>
    <scope>NUCLEOTIDE SEQUENCE [LARGE SCALE GENOMIC DNA]</scope>
    <source>
        <strain evidence="3">CECT 4293</strain>
    </source>
</reference>
<feature type="domain" description="Histidine phosphotransferase ChpT C-terminal" evidence="1">
    <location>
        <begin position="77"/>
        <end position="190"/>
    </location>
</feature>
<name>A0A0P1E118_9RHOB</name>
<proteinExistence type="predicted"/>
<evidence type="ECO:0000259" key="1">
    <source>
        <dbReference type="Pfam" id="PF10090"/>
    </source>
</evidence>
<dbReference type="Pfam" id="PF10090">
    <property type="entry name" value="HPTransfase"/>
    <property type="match status" value="1"/>
</dbReference>
<dbReference type="InterPro" id="IPR036890">
    <property type="entry name" value="HATPase_C_sf"/>
</dbReference>
<evidence type="ECO:0000313" key="3">
    <source>
        <dbReference type="Proteomes" id="UP000050786"/>
    </source>
</evidence>
<organism evidence="2 3">
    <name type="scientific">Ruegeria atlantica</name>
    <dbReference type="NCBI Taxonomy" id="81569"/>
    <lineage>
        <taxon>Bacteria</taxon>
        <taxon>Pseudomonadati</taxon>
        <taxon>Pseudomonadota</taxon>
        <taxon>Alphaproteobacteria</taxon>
        <taxon>Rhodobacterales</taxon>
        <taxon>Roseobacteraceae</taxon>
        <taxon>Ruegeria</taxon>
    </lineage>
</organism>
<dbReference type="EMBL" id="CYPS01000008">
    <property type="protein sequence ID" value="CUH41533.1"/>
    <property type="molecule type" value="Genomic_DNA"/>
</dbReference>
<dbReference type="RefSeq" id="WP_058271638.1">
    <property type="nucleotide sequence ID" value="NZ_CYPS01000008.1"/>
</dbReference>
<evidence type="ECO:0000313" key="2">
    <source>
        <dbReference type="EMBL" id="CUH41533.1"/>
    </source>
</evidence>
<sequence length="198" mass="21156">MGDTNVNLAELIGSRICHDLISPIGAINNGLELLEMVGTMQGPEMELISGSVGSAGAKIRFFRVAFGSASDQPLGRAEVKELLKDVESVGRVRVNWHVTDAMPRNQVKLAFLALMCCESAMPMGGDVTVANNGGSWTVTGVADKLNIEADLWKNLPKGQFANKVTPAQVQFALLPQTAASMGRRVVAETTSTRVAIRF</sequence>
<protein>
    <recommendedName>
        <fullName evidence="1">Histidine phosphotransferase ChpT C-terminal domain-containing protein</fullName>
    </recommendedName>
</protein>
<keyword evidence="3" id="KW-1185">Reference proteome</keyword>
<dbReference type="InterPro" id="IPR018762">
    <property type="entry name" value="ChpT_C"/>
</dbReference>